<keyword evidence="2" id="KW-1185">Reference proteome</keyword>
<reference evidence="1" key="1">
    <citation type="submission" date="2024-08" db="EMBL/GenBank/DDBJ databases">
        <title>Lentilactobacillus sp. nov., isolated from tree bark.</title>
        <authorList>
            <person name="Phuengjayaem S."/>
            <person name="Tanasupawat S."/>
        </authorList>
    </citation>
    <scope>NUCLEOTIDE SEQUENCE</scope>
    <source>
        <strain evidence="1">SPB1-3</strain>
    </source>
</reference>
<sequence>MDDKNIIHLFREIDEKATRKNAIHFLEVELPGLMRMSGRSASELRAVTYDGMPKAPSSTNTADETIVKRLTAEQAVKEAIKAISICDKDCKQILSLLYLEGYTDTMCWQFINYSPSSYFHYWKPKALLQFAESFMYYDLIVFKKLH</sequence>
<organism evidence="1 2">
    <name type="scientific">Lentilactobacillus terminaliae</name>
    <dbReference type="NCBI Taxonomy" id="3003483"/>
    <lineage>
        <taxon>Bacteria</taxon>
        <taxon>Bacillati</taxon>
        <taxon>Bacillota</taxon>
        <taxon>Bacilli</taxon>
        <taxon>Lactobacillales</taxon>
        <taxon>Lactobacillaceae</taxon>
        <taxon>Lentilactobacillus</taxon>
    </lineage>
</organism>
<accession>A0ACD5DDW3</accession>
<name>A0ACD5DDW3_9LACO</name>
<evidence type="ECO:0000313" key="2">
    <source>
        <dbReference type="Proteomes" id="UP001149860"/>
    </source>
</evidence>
<protein>
    <submittedName>
        <fullName evidence="1">ArpU family phage packaging/lysis transcriptional regulator</fullName>
    </submittedName>
</protein>
<dbReference type="EMBL" id="CP168151">
    <property type="protein sequence ID" value="XFD39120.1"/>
    <property type="molecule type" value="Genomic_DNA"/>
</dbReference>
<proteinExistence type="predicted"/>
<evidence type="ECO:0000313" key="1">
    <source>
        <dbReference type="EMBL" id="XFD39120.1"/>
    </source>
</evidence>
<dbReference type="Proteomes" id="UP001149860">
    <property type="component" value="Chromosome"/>
</dbReference>
<gene>
    <name evidence="1" type="ORF">O0236_006705</name>
</gene>